<dbReference type="GO" id="GO:0003676">
    <property type="term" value="F:nucleic acid binding"/>
    <property type="evidence" value="ECO:0007669"/>
    <property type="project" value="InterPro"/>
</dbReference>
<dbReference type="InterPro" id="IPR036397">
    <property type="entry name" value="RNaseH_sf"/>
</dbReference>
<dbReference type="OrthoDB" id="1938451at2759"/>
<accession>A0A7J7LM25</accession>
<dbReference type="InterPro" id="IPR002156">
    <property type="entry name" value="RNaseH_domain"/>
</dbReference>
<dbReference type="Proteomes" id="UP000541444">
    <property type="component" value="Unassembled WGS sequence"/>
</dbReference>
<dbReference type="GO" id="GO:0016811">
    <property type="term" value="F:hydrolase activity, acting on carbon-nitrogen (but not peptide) bonds, in linear amides"/>
    <property type="evidence" value="ECO:0007669"/>
    <property type="project" value="InterPro"/>
</dbReference>
<evidence type="ECO:0000313" key="4">
    <source>
        <dbReference type="Proteomes" id="UP000541444"/>
    </source>
</evidence>
<feature type="domain" description="Protein N-terminal glutamine amidohydrolase alpha beta roll" evidence="1">
    <location>
        <begin position="1"/>
        <end position="43"/>
    </location>
</feature>
<evidence type="ECO:0008006" key="5">
    <source>
        <dbReference type="Google" id="ProtNLM"/>
    </source>
</evidence>
<proteinExistence type="predicted"/>
<evidence type="ECO:0000259" key="1">
    <source>
        <dbReference type="Pfam" id="PF09764"/>
    </source>
</evidence>
<keyword evidence="4" id="KW-1185">Reference proteome</keyword>
<dbReference type="InterPro" id="IPR037132">
    <property type="entry name" value="N_Gln_amidohydro_ab_roll_sf"/>
</dbReference>
<dbReference type="InterPro" id="IPR049076">
    <property type="entry name" value="ACCA"/>
</dbReference>
<organism evidence="3 4">
    <name type="scientific">Kingdonia uniflora</name>
    <dbReference type="NCBI Taxonomy" id="39325"/>
    <lineage>
        <taxon>Eukaryota</taxon>
        <taxon>Viridiplantae</taxon>
        <taxon>Streptophyta</taxon>
        <taxon>Embryophyta</taxon>
        <taxon>Tracheophyta</taxon>
        <taxon>Spermatophyta</taxon>
        <taxon>Magnoliopsida</taxon>
        <taxon>Ranunculales</taxon>
        <taxon>Circaeasteraceae</taxon>
        <taxon>Kingdonia</taxon>
    </lineage>
</organism>
<evidence type="ECO:0000313" key="3">
    <source>
        <dbReference type="EMBL" id="KAF6143721.1"/>
    </source>
</evidence>
<dbReference type="PANTHER" id="PTHR45728:SF3">
    <property type="entry name" value="ACETYL-COA CARBOXYLASE"/>
    <property type="match status" value="1"/>
</dbReference>
<dbReference type="InterPro" id="IPR012337">
    <property type="entry name" value="RNaseH-like_sf"/>
</dbReference>
<dbReference type="Gene3D" id="3.30.420.10">
    <property type="entry name" value="Ribonuclease H-like superfamily/Ribonuclease H"/>
    <property type="match status" value="1"/>
</dbReference>
<dbReference type="PANTHER" id="PTHR45728">
    <property type="entry name" value="ACETYL-COA CARBOXYLASE, ISOFORM A"/>
    <property type="match status" value="1"/>
</dbReference>
<name>A0A7J7LM25_9MAGN</name>
<feature type="non-terminal residue" evidence="3">
    <location>
        <position position="1"/>
    </location>
</feature>
<dbReference type="Pfam" id="PF09764">
    <property type="entry name" value="Nt_Gln_amidase"/>
    <property type="match status" value="1"/>
</dbReference>
<dbReference type="GO" id="GO:0004523">
    <property type="term" value="F:RNA-DNA hybrid ribonuclease activity"/>
    <property type="evidence" value="ECO:0007669"/>
    <property type="project" value="InterPro"/>
</dbReference>
<dbReference type="Gene3D" id="3.10.620.10">
    <property type="entry name" value="Protein N-terminal glutamine amidohydrolase, alpha beta roll"/>
    <property type="match status" value="1"/>
</dbReference>
<dbReference type="InterPro" id="IPR023128">
    <property type="entry name" value="Prot_N_Gln_amidohydro_ab_roll"/>
</dbReference>
<dbReference type="SUPFAM" id="SSF53098">
    <property type="entry name" value="Ribonuclease H-like"/>
    <property type="match status" value="1"/>
</dbReference>
<dbReference type="Pfam" id="PF13456">
    <property type="entry name" value="RVT_3"/>
    <property type="match status" value="1"/>
</dbReference>
<reference evidence="3 4" key="1">
    <citation type="journal article" date="2020" name="IScience">
        <title>Genome Sequencing of the Endangered Kingdonia uniflora (Circaeasteraceae, Ranunculales) Reveals Potential Mechanisms of Evolutionary Specialization.</title>
        <authorList>
            <person name="Sun Y."/>
            <person name="Deng T."/>
            <person name="Zhang A."/>
            <person name="Moore M.J."/>
            <person name="Landis J.B."/>
            <person name="Lin N."/>
            <person name="Zhang H."/>
            <person name="Zhang X."/>
            <person name="Huang J."/>
            <person name="Zhang X."/>
            <person name="Sun H."/>
            <person name="Wang H."/>
        </authorList>
    </citation>
    <scope>NUCLEOTIDE SEQUENCE [LARGE SCALE GENOMIC DNA]</scope>
    <source>
        <strain evidence="3">TB1705</strain>
        <tissue evidence="3">Leaf</tissue>
    </source>
</reference>
<protein>
    <recommendedName>
        <fullName evidence="5">RNase H type-1 domain-containing protein</fullName>
    </recommendedName>
</protein>
<gene>
    <name evidence="3" type="ORF">GIB67_030611</name>
</gene>
<dbReference type="SUPFAM" id="SSF51246">
    <property type="entry name" value="Rudiment single hybrid motif"/>
    <property type="match status" value="1"/>
</dbReference>
<dbReference type="AlphaFoldDB" id="A0A7J7LM25"/>
<feature type="domain" description="RNase H type-1" evidence="2">
    <location>
        <begin position="172"/>
        <end position="266"/>
    </location>
</feature>
<evidence type="ECO:0000259" key="2">
    <source>
        <dbReference type="Pfam" id="PF13456"/>
    </source>
</evidence>
<sequence>VFRVVHAPVFLCHFASDRRHVKDSDGTWIAQRPPYEPIAAKGKLPSGRLEGYDAWKRTSAIATPFDFDQAQSVRPKGHCVVVRVTSKDPNDGFKPAGGKVQSRALAIANMVLGLKEMIHIREKILTNIDYTIDLLNVSEYRDNKIHTGWLDSRIAMRVRAERPPWYHVYCSLNGSGIGIVLVTPSNDSIEKAIKLNFESSNNEVEYEALIYGLDLALGLGVPQLAIFTDSQLIQRQYTDKNQENGRMAEYAALVHQFMNSFPKNIFDNTLPLRREQTCRRSALHYNNARTIRSPKA</sequence>
<dbReference type="GO" id="GO:0003989">
    <property type="term" value="F:acetyl-CoA carboxylase activity"/>
    <property type="evidence" value="ECO:0007669"/>
    <property type="project" value="InterPro"/>
</dbReference>
<dbReference type="EMBL" id="JACGCM010002194">
    <property type="protein sequence ID" value="KAF6143721.1"/>
    <property type="molecule type" value="Genomic_DNA"/>
</dbReference>
<dbReference type="GO" id="GO:0006633">
    <property type="term" value="P:fatty acid biosynthetic process"/>
    <property type="evidence" value="ECO:0007669"/>
    <property type="project" value="TreeGrafter"/>
</dbReference>
<dbReference type="InterPro" id="IPR011054">
    <property type="entry name" value="Rudment_hybrid_motif"/>
</dbReference>
<comment type="caution">
    <text evidence="3">The sequence shown here is derived from an EMBL/GenBank/DDBJ whole genome shotgun (WGS) entry which is preliminary data.</text>
</comment>